<protein>
    <recommendedName>
        <fullName evidence="1">site-specific DNA-methyltransferase (adenine-specific)</fullName>
        <ecNumber evidence="1">2.1.1.72</ecNumber>
    </recommendedName>
</protein>
<dbReference type="InterPro" id="IPR029063">
    <property type="entry name" value="SAM-dependent_MTases_sf"/>
</dbReference>
<evidence type="ECO:0000256" key="5">
    <source>
        <dbReference type="ARBA" id="ARBA00047942"/>
    </source>
</evidence>
<evidence type="ECO:0000256" key="3">
    <source>
        <dbReference type="ARBA" id="ARBA00022679"/>
    </source>
</evidence>
<dbReference type="InterPro" id="IPR046820">
    <property type="entry name" value="MmeI_TRD"/>
</dbReference>
<accession>A0A560FVG3</accession>
<proteinExistence type="predicted"/>
<dbReference type="PROSITE" id="PS00092">
    <property type="entry name" value="N6_MTASE"/>
    <property type="match status" value="1"/>
</dbReference>
<feature type="domain" description="Type II methyltransferase M.TaqI-like" evidence="7">
    <location>
        <begin position="616"/>
        <end position="869"/>
    </location>
</feature>
<dbReference type="GO" id="GO:0009007">
    <property type="term" value="F:site-specific DNA-methyltransferase (adenine-specific) activity"/>
    <property type="evidence" value="ECO:0007669"/>
    <property type="project" value="UniProtKB-EC"/>
</dbReference>
<feature type="domain" description="MmeI-like target recognition" evidence="8">
    <location>
        <begin position="1123"/>
        <end position="1189"/>
    </location>
</feature>
<evidence type="ECO:0000313" key="10">
    <source>
        <dbReference type="Proteomes" id="UP000316545"/>
    </source>
</evidence>
<dbReference type="GO" id="GO:0003676">
    <property type="term" value="F:nucleic acid binding"/>
    <property type="evidence" value="ECO:0007669"/>
    <property type="project" value="InterPro"/>
</dbReference>
<keyword evidence="2 9" id="KW-0489">Methyltransferase</keyword>
<dbReference type="Gene3D" id="3.40.50.150">
    <property type="entry name" value="Vaccinia Virus protein VP39"/>
    <property type="match status" value="2"/>
</dbReference>
<dbReference type="InterPro" id="IPR050953">
    <property type="entry name" value="N4_N6_ade-DNA_methylase"/>
</dbReference>
<evidence type="ECO:0000256" key="2">
    <source>
        <dbReference type="ARBA" id="ARBA00022603"/>
    </source>
</evidence>
<dbReference type="InterPro" id="IPR011639">
    <property type="entry name" value="MethylTrfase_TaqI-like_dom"/>
</dbReference>
<name>A0A560FVG3_9PROT</name>
<dbReference type="EC" id="2.1.1.72" evidence="1"/>
<dbReference type="GO" id="GO:0006304">
    <property type="term" value="P:DNA modification"/>
    <property type="evidence" value="ECO:0007669"/>
    <property type="project" value="InterPro"/>
</dbReference>
<evidence type="ECO:0000259" key="8">
    <source>
        <dbReference type="Pfam" id="PF20466"/>
    </source>
</evidence>
<dbReference type="PANTHER" id="PTHR33841:SF1">
    <property type="entry name" value="DNA METHYLTRANSFERASE A"/>
    <property type="match status" value="1"/>
</dbReference>
<dbReference type="Proteomes" id="UP000316545">
    <property type="component" value="Unassembled WGS sequence"/>
</dbReference>
<dbReference type="InterPro" id="IPR002052">
    <property type="entry name" value="DNA_methylase_N6_adenine_CS"/>
</dbReference>
<keyword evidence="3" id="KW-0808">Transferase</keyword>
<organism evidence="9 10">
    <name type="scientific">Nitrospirillum amazonense</name>
    <dbReference type="NCBI Taxonomy" id="28077"/>
    <lineage>
        <taxon>Bacteria</taxon>
        <taxon>Pseudomonadati</taxon>
        <taxon>Pseudomonadota</taxon>
        <taxon>Alphaproteobacteria</taxon>
        <taxon>Rhodospirillales</taxon>
        <taxon>Azospirillaceae</taxon>
        <taxon>Nitrospirillum</taxon>
    </lineage>
</organism>
<comment type="caution">
    <text evidence="9">The sequence shown here is derived from an EMBL/GenBank/DDBJ whole genome shotgun (WGS) entry which is preliminary data.</text>
</comment>
<evidence type="ECO:0000256" key="4">
    <source>
        <dbReference type="ARBA" id="ARBA00022691"/>
    </source>
</evidence>
<evidence type="ECO:0000259" key="7">
    <source>
        <dbReference type="Pfam" id="PF07669"/>
    </source>
</evidence>
<dbReference type="Pfam" id="PF07669">
    <property type="entry name" value="Eco57I"/>
    <property type="match status" value="1"/>
</dbReference>
<gene>
    <name evidence="9" type="ORF">FBZ88_10932</name>
</gene>
<sequence length="1324" mass="144949">MAAPDPNLEWLGHVQPTGLVVAPSVLTRYGLIPEEQLRADSDAVAEHIGVSEDGPALPSPWPFFADILGWNATFIAGAPGGPALPDDLVAIVPEADTTLMPTWAVAEPSGGWQMLVRIEGPGVDPDGRGALDGWEATPHQRLERLLRTTGVPTGLLITDDELRLVHAPRGETSGWLVFPLRALPTVGGRPMLGALKLLLESFRLFADATERRLPALLRASRDTQAEVSAKLATQVLGALHELLRGLHAADRASVERLAAERPAHVYEGLLTVLLRLIFLLYAEDRALIPSRADTAARALYDEGYGVRTLHARLLGDKARHPDTMDERRGAWGRLLALFRLVHGGDTTGGWIRGRGGKLFDPDTFPFLEGRRQASDHAAPPAVTDGCVLRVLDALLVLDGEKLSYRTLDVEQIGSVYETVMGFTVLTMAGPALAIKAGKNNRTPVFVDLAALAATKGKEREKYLKEQADRGGLTARVTTPLAAAADAAQLAEALRPIVDDRASPHGTAPAGTPLLQPTDERRRTGSHYTPRDLTGPIVRHALEPAFARIGDNATPEEVLALKVCDPAMGSGAFLVEACRQLAARLVAAWARHPGTRPAIAPDEDEDLLARRLVAQRCLYGVDRNPLAADLARLSLWLATLARDHEFTFLDHALKSGDSLVGLSRAQISALNWDTSQPPLALLGGLVTERVTAVLEGREEIRQAPDDVSRAVQERRHQRIEARLDHARALGDAVVAAFFTSGKAKERDWARVGLEMEAGGGNTDKLWERTSAARIALASGPHPLKPFHWELEFPEVFTGPQGGFDAIVGNPPFAGKNTLINGNRDHYLDWLQTLHPGAHGNADIVAHFFRRAFALLRPGGRFGLIATNTIGQGDTRDAGLRVILEQGGIIARAVRRLPWPGDAAVVVSVVHVSKGENGGEARQGQPHLDGRPVRRISAYLVEGDLDASPARLAANAGKSFQGMILLGLGFTFDDEAAAKGKATSIAEMHRLIEKDPRNAERIFPYLGGEEVNTSPTHAHRRYAIDFNDFPLRRDVMAKQWANMNDDERAACRRRGIVPLDYPDPVAADWPDLLEIVERLVKPERLLQKRPALRDRWWQYAEKRPGLRRALDGSGKMLVRSLTSSNFSTFTYLSGEILPDQTLIVFPGADYASIATLSSRVHETWVREFGSSLKDDSRYNISDCFENFPFPRECCGSIMNDSGMFYYEKRAELMASEGVGLTGIYNLFRDHKENCSRGQLLREIHLSIDLAVLRAYGWHDLADHATPIFLTEDNETDHRYQGRLFWPSDFRDEVLARLLDLNQSRAAEERALGLSPGVAPAPEEGGE</sequence>
<evidence type="ECO:0000256" key="6">
    <source>
        <dbReference type="SAM" id="MobiDB-lite"/>
    </source>
</evidence>
<keyword evidence="4" id="KW-0949">S-adenosyl-L-methionine</keyword>
<dbReference type="EMBL" id="VITO01000009">
    <property type="protein sequence ID" value="TWB25635.1"/>
    <property type="molecule type" value="Genomic_DNA"/>
</dbReference>
<dbReference type="PANTHER" id="PTHR33841">
    <property type="entry name" value="DNA METHYLTRANSFERASE YEEA-RELATED"/>
    <property type="match status" value="1"/>
</dbReference>
<evidence type="ECO:0000313" key="9">
    <source>
        <dbReference type="EMBL" id="TWB25635.1"/>
    </source>
</evidence>
<dbReference type="SUPFAM" id="SSF53335">
    <property type="entry name" value="S-adenosyl-L-methionine-dependent methyltransferases"/>
    <property type="match status" value="1"/>
</dbReference>
<dbReference type="PRINTS" id="PR00507">
    <property type="entry name" value="N12N6MTFRASE"/>
</dbReference>
<keyword evidence="10" id="KW-1185">Reference proteome</keyword>
<evidence type="ECO:0000256" key="1">
    <source>
        <dbReference type="ARBA" id="ARBA00011900"/>
    </source>
</evidence>
<reference evidence="9 10" key="1">
    <citation type="submission" date="2019-06" db="EMBL/GenBank/DDBJ databases">
        <title>Genomic Encyclopedia of Type Strains, Phase IV (KMG-V): Genome sequencing to study the core and pangenomes of soil and plant-associated prokaryotes.</title>
        <authorList>
            <person name="Whitman W."/>
        </authorList>
    </citation>
    <scope>NUCLEOTIDE SEQUENCE [LARGE SCALE GENOMIC DNA]</scope>
    <source>
        <strain evidence="9 10">BR 11865</strain>
    </source>
</reference>
<feature type="region of interest" description="Disordered" evidence="6">
    <location>
        <begin position="499"/>
        <end position="532"/>
    </location>
</feature>
<dbReference type="GO" id="GO:0032259">
    <property type="term" value="P:methylation"/>
    <property type="evidence" value="ECO:0007669"/>
    <property type="project" value="UniProtKB-KW"/>
</dbReference>
<comment type="catalytic activity">
    <reaction evidence="5">
        <text>a 2'-deoxyadenosine in DNA + S-adenosyl-L-methionine = an N(6)-methyl-2'-deoxyadenosine in DNA + S-adenosyl-L-homocysteine + H(+)</text>
        <dbReference type="Rhea" id="RHEA:15197"/>
        <dbReference type="Rhea" id="RHEA-COMP:12418"/>
        <dbReference type="Rhea" id="RHEA-COMP:12419"/>
        <dbReference type="ChEBI" id="CHEBI:15378"/>
        <dbReference type="ChEBI" id="CHEBI:57856"/>
        <dbReference type="ChEBI" id="CHEBI:59789"/>
        <dbReference type="ChEBI" id="CHEBI:90615"/>
        <dbReference type="ChEBI" id="CHEBI:90616"/>
        <dbReference type="EC" id="2.1.1.72"/>
    </reaction>
</comment>
<dbReference type="RefSeq" id="WP_145617849.1">
    <property type="nucleotide sequence ID" value="NZ_VITO01000009.1"/>
</dbReference>
<dbReference type="Pfam" id="PF20466">
    <property type="entry name" value="MmeI_TRD"/>
    <property type="match status" value="1"/>
</dbReference>